<feature type="compositionally biased region" description="Basic and acidic residues" evidence="6">
    <location>
        <begin position="1640"/>
        <end position="1655"/>
    </location>
</feature>
<dbReference type="OrthoDB" id="29024at2759"/>
<feature type="compositionally biased region" description="Polar residues" evidence="6">
    <location>
        <begin position="1469"/>
        <end position="1493"/>
    </location>
</feature>
<dbReference type="GO" id="GO:0003729">
    <property type="term" value="F:mRNA binding"/>
    <property type="evidence" value="ECO:0000318"/>
    <property type="project" value="GO_Central"/>
</dbReference>
<evidence type="ECO:0000256" key="2">
    <source>
        <dbReference type="ARBA" id="ARBA00007857"/>
    </source>
</evidence>
<dbReference type="HOGENOM" id="CLU_000511_4_0_1"/>
<dbReference type="PANTHER" id="PTHR21597">
    <property type="entry name" value="THO2 PROTEIN"/>
    <property type="match status" value="1"/>
</dbReference>
<evidence type="ECO:0000256" key="1">
    <source>
        <dbReference type="ARBA" id="ARBA00004123"/>
    </source>
</evidence>
<comment type="subcellular location">
    <subcellularLocation>
        <location evidence="1">Nucleus</location>
    </subcellularLocation>
</comment>
<sequence>MPPRRSTAKSKVQSATASSFSPAELITPSLNEQLLEYISQWETTGTESLHKLIISLLNTINSAPTTLGVVPLLHVLVTLLKSNVDERELTGVFEGVLDELEDDRRDIFGEALVDAVEVLEEEQEDVGGNKNKGEKETEEAEDKSPKGLSILKLLLESNTLPSYIPNLLLNPERLIPLNLHPMPRNPRAFQSALVKKNTTLFFKQRKFNLLRECSEGFSGLIVLLTSEDTLPSHPEEEDDEERRNRADRVWGKIMRLIGYFNLSPPRVLDIILEVFSCHIIHHWPFFLELLRCSPWGPSSNQEDDDGGISTKKGWKEEEVEGIENALKRDGDRVLSQVLGFKFGFFRKPEAGDTPIGLIYTAALLIKHGFVGLTDLLPCLSPDDNEMETIRKKWASSLSSRSGPANALTDTILDDDEPPSGTIGSISEQAQNIPTKPPPEQRIQLTQALLALGDKAASEYMLARWPWIAQKSTGVADLILDIVEDALKPVYEEVVAKREEKEEFDLQAVAPIVQDSESIGKQTVLTLFAPAPPETTTKKFKFFYPHREGVSESWSTVDEIHEKGLRWLGLIGGLGGRRARLMVMLSRIGAAQFERLRENKLEQGLTAEHSQPTVEELKPWLDIIRVSLLPSLSCSMASGTFDVELWSLLKLFPYTSRYSLYGEWRDSTCSANGRKPCLIAAHAAAMTTKEVQKALRRVTSTNTSATSGATPTERHSARALAKQSHHNPVFVWTTAVTQVKAYPNIGEAIVDAGRYMAQLSFDVATFVMLDTLSDDRALRLNEMGTGVALWLERLSKFVGDFNRRYSNMDLYPVLQYIINRLMRGHSGDLIILEKLMSSMSGIEPVPNDGVSEAQLQAYAGGREMIREAFSATRISVTAPPEPGASEQPTRAPVEKVKNVKKSLPRLVNALREKGLAMPIWIALAQTRQAVVDKMVNAPIKAMNLVQDTCHNAFVQFGDFLVEYLTSDEHIALIPDLQQLIVDFGLEYGMAFQILRPRLNAEIERARVEEKAAVQARLEAAKKAMSEKERNGSPQKVESPALPGSPTTPSLQFTPGATPGPGEIEDVVMEESEKGALSIPAPKTPSSKSKMWWPSALTPTMQQTRKLLPREANEVMSAPFFVIFWHLTTPDIAFSPQSYDNAIKSINRHISTISSWWVNPRDKSKMAEQRDELARLKARVKVLQEEKEAHGSLVNGPMKRRMRLESGKWFGKAIVEKNLQRPLAIQLHQYCFYPRAILSPCDAVFVAKFIRMAHNLGTVGFSTLFVYNNFFNDNLAACIFSCTDSEARNLGRCLALILADLDKWHQSENVYLKEALGISPNPIEGGEQKRLPGMLFRSKAGDDMREMSWQEFRNFYAKCHNVLTRALISCWSEAEFMHNKNAIIVALQVIKYFPLMETNGKAIEAAVKKLQAGEVGEIPNDLKMMCTSFLSGLKKRQDARPFVAPATFHGAAARAAIARAPSAPKVESPAPSGSISTPSRSQPANGTNGTASPSPAGTPGPMTTDPRTLRQKVEESRARAAASAAAKEQEAGTAPQSPLVHPIPTRPGLPSRLASSANSVPVTPTGPSAITRTSTPNATSVNSRAHTPVSSMGPPPDMSVDEARAAARARRLGGIHRPPPPPPSAAGQTTESAVSTAFTNLDAERQEEKAEEKEKEPGTPPTPLVESTRGRSPPASVKTSPTTTVRTHRDGSVESRASERSKRREQGRDKYRRDKDHRDRDKEREREKEKDRMDRSAAEDDKRRQEDNVPASTQSDSGRESRRSRRDGERERDREEKKNREREREDRKERDRERSYRGEDSDRKRKRDEESSSRKLEPDASSGSRKERERERRRYDERDRERERDFRDRERDRERDRNERDRDGHRDRRERERDGRRRDRDSRDVRENRERRRTPLAEDGPELASAASKDNTDTASNVSGPGAARTPHALPARPGNSEQVPRLPPNAAPVSQNPQEPLSLAARLGGMARPASPHVRANEPIHRSTRDDLGRDNDWNNAPRRDEATEEESRKEPADRKRALEAEAGPEAREESPGASKRVKIDRNKARGRRQEGGGAKMFQQAMGSTKDK</sequence>
<evidence type="ECO:0000313" key="10">
    <source>
        <dbReference type="EMBL" id="AAW41621.1"/>
    </source>
</evidence>
<dbReference type="EMBL" id="AE017342">
    <property type="protein sequence ID" value="AAW41621.1"/>
    <property type="molecule type" value="Genomic_DNA"/>
</dbReference>
<dbReference type="InterPro" id="IPR021726">
    <property type="entry name" value="THO_THOC2_N"/>
</dbReference>
<evidence type="ECO:0000256" key="5">
    <source>
        <dbReference type="SAM" id="Coils"/>
    </source>
</evidence>
<keyword evidence="5" id="KW-0175">Coiled coil</keyword>
<feature type="compositionally biased region" description="Basic and acidic residues" evidence="6">
    <location>
        <begin position="1019"/>
        <end position="1029"/>
    </location>
</feature>
<feature type="compositionally biased region" description="Basic and acidic residues" evidence="6">
    <location>
        <begin position="1505"/>
        <end position="1516"/>
    </location>
</feature>
<dbReference type="RefSeq" id="XP_568928.1">
    <property type="nucleotide sequence ID" value="XM_568928.2"/>
</dbReference>
<feature type="region of interest" description="Disordered" evidence="6">
    <location>
        <begin position="122"/>
        <end position="144"/>
    </location>
</feature>
<feature type="compositionally biased region" description="Basic and acidic residues" evidence="6">
    <location>
        <begin position="2037"/>
        <end position="2050"/>
    </location>
</feature>
<dbReference type="Proteomes" id="UP000002149">
    <property type="component" value="Chromosome 2"/>
</dbReference>
<dbReference type="VEuPathDB" id="FungiDB:CNB04290"/>
<dbReference type="InterPro" id="IPR032302">
    <property type="entry name" value="THOC2_N"/>
</dbReference>
<dbReference type="GO" id="GO:0000445">
    <property type="term" value="C:THO complex part of transcription export complex"/>
    <property type="evidence" value="ECO:0000318"/>
    <property type="project" value="GO_Central"/>
</dbReference>
<feature type="coiled-coil region" evidence="5">
    <location>
        <begin position="1164"/>
        <end position="1191"/>
    </location>
</feature>
<dbReference type="Pfam" id="PF11262">
    <property type="entry name" value="Tho2"/>
    <property type="match status" value="1"/>
</dbReference>
<evidence type="ECO:0000256" key="6">
    <source>
        <dbReference type="SAM" id="MobiDB-lite"/>
    </source>
</evidence>
<evidence type="ECO:0000256" key="4">
    <source>
        <dbReference type="ARBA" id="ARBA00023242"/>
    </source>
</evidence>
<dbReference type="FunCoup" id="Q5KLR9">
    <property type="interactions" value="668"/>
</dbReference>
<name>Q5KLR9_CRYD1</name>
<evidence type="ECO:0000259" key="7">
    <source>
        <dbReference type="Pfam" id="PF11262"/>
    </source>
</evidence>
<dbReference type="Pfam" id="PF11732">
    <property type="entry name" value="Thoc2"/>
    <property type="match status" value="1"/>
</dbReference>
<gene>
    <name evidence="10" type="ordered locus">CNB04290</name>
</gene>
<feature type="compositionally biased region" description="Polar residues" evidence="6">
    <location>
        <begin position="421"/>
        <end position="433"/>
    </location>
</feature>
<feature type="compositionally biased region" description="Polar residues" evidence="6">
    <location>
        <begin position="1043"/>
        <end position="1053"/>
    </location>
</feature>
<dbReference type="PaxDb" id="214684-Q5KLR9"/>
<dbReference type="InterPro" id="IPR021418">
    <property type="entry name" value="THO_THOC2_C"/>
</dbReference>
<feature type="region of interest" description="Disordered" evidence="6">
    <location>
        <begin position="398"/>
        <end position="437"/>
    </location>
</feature>
<feature type="compositionally biased region" description="Basic and acidic residues" evidence="6">
    <location>
        <begin position="1685"/>
        <end position="1745"/>
    </location>
</feature>
<organism evidence="10 11">
    <name type="scientific">Cryptococcus deneoformans (strain JEC21 / ATCC MYA-565)</name>
    <name type="common">Cryptococcus neoformans var. neoformans serotype D</name>
    <dbReference type="NCBI Taxonomy" id="214684"/>
    <lineage>
        <taxon>Eukaryota</taxon>
        <taxon>Fungi</taxon>
        <taxon>Dikarya</taxon>
        <taxon>Basidiomycota</taxon>
        <taxon>Agaricomycotina</taxon>
        <taxon>Tremellomycetes</taxon>
        <taxon>Tremellales</taxon>
        <taxon>Cryptococcaceae</taxon>
        <taxon>Cryptococcus</taxon>
        <taxon>Cryptococcus neoformans species complex</taxon>
    </lineage>
</organism>
<dbReference type="PANTHER" id="PTHR21597:SF0">
    <property type="entry name" value="THO COMPLEX SUBUNIT 2"/>
    <property type="match status" value="1"/>
</dbReference>
<dbReference type="InParanoid" id="Q5KLR9"/>
<feature type="compositionally biased region" description="Polar residues" evidence="6">
    <location>
        <begin position="1624"/>
        <end position="1637"/>
    </location>
</feature>
<dbReference type="GO" id="GO:0006406">
    <property type="term" value="P:mRNA export from nucleus"/>
    <property type="evidence" value="ECO:0000318"/>
    <property type="project" value="GO_Central"/>
</dbReference>
<feature type="compositionally biased region" description="Polar residues" evidence="6">
    <location>
        <begin position="1551"/>
        <end position="1588"/>
    </location>
</feature>
<reference evidence="10 11" key="1">
    <citation type="journal article" date="2005" name="Science">
        <title>The genome of the basidiomycetous yeast and human pathogen Cryptococcus neoformans.</title>
        <authorList>
            <person name="Loftus B.J."/>
            <person name="Fung E."/>
            <person name="Roncaglia P."/>
            <person name="Rowley D."/>
            <person name="Amedeo P."/>
            <person name="Bruno D."/>
            <person name="Vamathevan J."/>
            <person name="Miranda M."/>
            <person name="Anderson I.J."/>
            <person name="Fraser J.A."/>
            <person name="Allen J.E."/>
            <person name="Bosdet I.E."/>
            <person name="Brent M.R."/>
            <person name="Chiu R."/>
            <person name="Doering T.L."/>
            <person name="Donlin M.J."/>
            <person name="D'Souza C.A."/>
            <person name="Fox D.S."/>
            <person name="Grinberg V."/>
            <person name="Fu J."/>
            <person name="Fukushima M."/>
            <person name="Haas B.J."/>
            <person name="Huang J.C."/>
            <person name="Janbon G."/>
            <person name="Jones S.J."/>
            <person name="Koo H.L."/>
            <person name="Krzywinski M.I."/>
            <person name="Kwon-Chung J.K."/>
            <person name="Lengeler K.B."/>
            <person name="Maiti R."/>
            <person name="Marra M.A."/>
            <person name="Marra R.E."/>
            <person name="Mathewson C.A."/>
            <person name="Mitchell T.G."/>
            <person name="Pertea M."/>
            <person name="Riggs F.R."/>
            <person name="Salzberg S.L."/>
            <person name="Schein J.E."/>
            <person name="Shvartsbeyn A."/>
            <person name="Shin H."/>
            <person name="Shumway M."/>
            <person name="Specht C.A."/>
            <person name="Suh B.B."/>
            <person name="Tenney A."/>
            <person name="Utterback T.R."/>
            <person name="Wickes B.L."/>
            <person name="Wortman J.R."/>
            <person name="Wye N.H."/>
            <person name="Kronstad J.W."/>
            <person name="Lodge J.K."/>
            <person name="Heitman J."/>
            <person name="Davis R.W."/>
            <person name="Fraser C.M."/>
            <person name="Hyman R.W."/>
        </authorList>
    </citation>
    <scope>NUCLEOTIDE SEQUENCE [LARGE SCALE GENOMIC DNA]</scope>
    <source>
        <strain evidence="11">JEC21 / ATCC MYA-565</strain>
    </source>
</reference>
<dbReference type="Pfam" id="PF16134">
    <property type="entry name" value="THOC2_N"/>
    <property type="match status" value="1"/>
</dbReference>
<feature type="compositionally biased region" description="Basic and acidic residues" evidence="6">
    <location>
        <begin position="1755"/>
        <end position="1894"/>
    </location>
</feature>
<comment type="similarity">
    <text evidence="2">Belongs to the THOC2 family.</text>
</comment>
<feature type="domain" description="THO complex subunitTHOC2 N-terminal" evidence="8">
    <location>
        <begin position="719"/>
        <end position="794"/>
    </location>
</feature>
<dbReference type="OMA" id="QERWTCI"/>
<accession>Q5KLR9</accession>
<proteinExistence type="inferred from homology"/>
<dbReference type="GO" id="GO:0006397">
    <property type="term" value="P:mRNA processing"/>
    <property type="evidence" value="ECO:0007669"/>
    <property type="project" value="InterPro"/>
</dbReference>
<feature type="region of interest" description="Disordered" evidence="6">
    <location>
        <begin position="1019"/>
        <end position="1090"/>
    </location>
</feature>
<feature type="region of interest" description="Disordered" evidence="6">
    <location>
        <begin position="1457"/>
        <end position="2067"/>
    </location>
</feature>
<dbReference type="GeneID" id="3255731"/>
<evidence type="ECO:0000259" key="8">
    <source>
        <dbReference type="Pfam" id="PF11732"/>
    </source>
</evidence>
<keyword evidence="4" id="KW-0539">Nucleus</keyword>
<feature type="domain" description="THO complex subunit 2 N-terminal" evidence="9">
    <location>
        <begin position="36"/>
        <end position="704"/>
    </location>
</feature>
<dbReference type="STRING" id="214684.Q5KLR9"/>
<evidence type="ECO:0000313" key="11">
    <source>
        <dbReference type="Proteomes" id="UP000002149"/>
    </source>
</evidence>
<dbReference type="InterPro" id="IPR040007">
    <property type="entry name" value="Tho2"/>
</dbReference>
<feature type="domain" description="THO complex subunitTHOC2 C-terminal" evidence="7">
    <location>
        <begin position="1112"/>
        <end position="1430"/>
    </location>
</feature>
<evidence type="ECO:0000256" key="3">
    <source>
        <dbReference type="ARBA" id="ARBA00019596"/>
    </source>
</evidence>
<dbReference type="KEGG" id="cne:CNB04290"/>
<protein>
    <recommendedName>
        <fullName evidence="3">THO complex subunit 2</fullName>
    </recommendedName>
</protein>
<dbReference type="eggNOG" id="KOG1874">
    <property type="taxonomic scope" value="Eukaryota"/>
</dbReference>
<keyword evidence="11" id="KW-1185">Reference proteome</keyword>
<feature type="compositionally biased region" description="Basic and acidic residues" evidence="6">
    <location>
        <begin position="1974"/>
        <end position="2030"/>
    </location>
</feature>
<evidence type="ECO:0000259" key="9">
    <source>
        <dbReference type="Pfam" id="PF16134"/>
    </source>
</evidence>